<protein>
    <submittedName>
        <fullName evidence="2">Uncharacterized protein</fullName>
    </submittedName>
</protein>
<organism evidence="2 3">
    <name type="scientific">Caenorhabditis remanei</name>
    <name type="common">Caenorhabditis vulgaris</name>
    <dbReference type="NCBI Taxonomy" id="31234"/>
    <lineage>
        <taxon>Eukaryota</taxon>
        <taxon>Metazoa</taxon>
        <taxon>Ecdysozoa</taxon>
        <taxon>Nematoda</taxon>
        <taxon>Chromadorea</taxon>
        <taxon>Rhabditida</taxon>
        <taxon>Rhabditina</taxon>
        <taxon>Rhabditomorpha</taxon>
        <taxon>Rhabditoidea</taxon>
        <taxon>Rhabditidae</taxon>
        <taxon>Peloderinae</taxon>
        <taxon>Caenorhabditis</taxon>
    </lineage>
</organism>
<sequence length="572" mass="60645">MKERFFTGTLACFPTSQRSYQYGAPTQQFASCTPQCCGCSQAQPVPAQPAAAAAARVAAAGKTPTQAINVQGSSAEGLLGQKVSLTEFTADGYNAEGGGPVRSGNALTCNFDGRPCCWANVPPPDDQLDWQIASGVPIQLQNRGVPTPEGSYLIAYAKSAAPSDEAQFASCSIGCASSDIVVRAKHWQSESVLLQVCLRESFPTNAERNPLINCQEFPYVDGMGTTEVILPKTSLVDIVFVASNFIGDQGDVAILDDIEVSYDRNGSECQNEFEEGAEEEQDKQDTENAIRAEEIEAAAKNKRRELFEKTQPEGKIVSATERFGSKGFRGRSGAGGAGGAAGAGGAGTAGSNFGGSFEGGENGNAAVGTSHTEETVFASVKTAKLPSGHVIAKGAKTADFSEVVCNATKCDFETENTCGYKDAHTTQSIRGLTTKFNVVTGQFMNRVTGIKESTEGEFYAATFLFPREMAGLEASVEPFTEQSRIRFHYYEGTHGVQLKGCCSTIESCPFSSDKFVTVADRAWKTASFKCPKGTDKVIFVCENTRTNQGACAVDGIGLVENDGPLKTAKPLC</sequence>
<evidence type="ECO:0000256" key="1">
    <source>
        <dbReference type="SAM" id="MobiDB-lite"/>
    </source>
</evidence>
<feature type="region of interest" description="Disordered" evidence="1">
    <location>
        <begin position="267"/>
        <end position="287"/>
    </location>
</feature>
<dbReference type="KEGG" id="crq:GCK72_025584"/>
<dbReference type="InterPro" id="IPR013320">
    <property type="entry name" value="ConA-like_dom_sf"/>
</dbReference>
<dbReference type="SUPFAM" id="SSF49899">
    <property type="entry name" value="Concanavalin A-like lectins/glucanases"/>
    <property type="match status" value="2"/>
</dbReference>
<proteinExistence type="predicted"/>
<accession>A0A6A5G2D9</accession>
<dbReference type="CTD" id="9807843"/>
<evidence type="ECO:0000313" key="3">
    <source>
        <dbReference type="Proteomes" id="UP000483820"/>
    </source>
</evidence>
<dbReference type="GeneID" id="9807843"/>
<dbReference type="Gene3D" id="2.60.120.200">
    <property type="match status" value="1"/>
</dbReference>
<comment type="caution">
    <text evidence="2">The sequence shown here is derived from an EMBL/GenBank/DDBJ whole genome shotgun (WGS) entry which is preliminary data.</text>
</comment>
<gene>
    <name evidence="2" type="ORF">GCK72_025584</name>
</gene>
<dbReference type="RefSeq" id="XP_053579968.1">
    <property type="nucleotide sequence ID" value="XM_053736402.1"/>
</dbReference>
<dbReference type="EMBL" id="WUAV01000006">
    <property type="protein sequence ID" value="KAF1749117.1"/>
    <property type="molecule type" value="Genomic_DNA"/>
</dbReference>
<dbReference type="Proteomes" id="UP000483820">
    <property type="component" value="Chromosome X"/>
</dbReference>
<name>A0A6A5G2D9_CAERE</name>
<feature type="compositionally biased region" description="Acidic residues" evidence="1">
    <location>
        <begin position="271"/>
        <end position="282"/>
    </location>
</feature>
<dbReference type="AlphaFoldDB" id="A0A6A5G2D9"/>
<evidence type="ECO:0000313" key="2">
    <source>
        <dbReference type="EMBL" id="KAF1749117.1"/>
    </source>
</evidence>
<reference evidence="2 3" key="1">
    <citation type="submission" date="2019-12" db="EMBL/GenBank/DDBJ databases">
        <title>Chromosome-level assembly of the Caenorhabditis remanei genome.</title>
        <authorList>
            <person name="Teterina A.A."/>
            <person name="Willis J.H."/>
            <person name="Phillips P.C."/>
        </authorList>
    </citation>
    <scope>NUCLEOTIDE SEQUENCE [LARGE SCALE GENOMIC DNA]</scope>
    <source>
        <strain evidence="2 3">PX506</strain>
        <tissue evidence="2">Whole organism</tissue>
    </source>
</reference>